<accession>A0A5G2QA21</accession>
<dbReference type="VGNC" id="VGNC:90028">
    <property type="gene designation" value="MARS1"/>
</dbReference>
<dbReference type="Bgee" id="ENSSSCG00000023318">
    <property type="expression patterns" value="Expressed in oocyte and 42 other cell types or tissues"/>
</dbReference>
<dbReference type="InterPro" id="IPR041598">
    <property type="entry name" value="MARS_N"/>
</dbReference>
<dbReference type="FunFam" id="3.40.30.10:FF:000136">
    <property type="entry name" value="methionine--tRNA ligase, cytoplasmic"/>
    <property type="match status" value="1"/>
</dbReference>
<evidence type="ECO:0000313" key="2">
    <source>
        <dbReference type="Ensembl" id="ENSSSCP00000060825.2"/>
    </source>
</evidence>
<keyword evidence="5" id="KW-1267">Proteomics identification</keyword>
<feature type="domain" description="Methionine--tRNA ligase N-terminal" evidence="1">
    <location>
        <begin position="50"/>
        <end position="123"/>
    </location>
</feature>
<evidence type="ECO:0000259" key="1">
    <source>
        <dbReference type="Pfam" id="PF18485"/>
    </source>
</evidence>
<keyword evidence="3" id="KW-1185">Reference proteome</keyword>
<dbReference type="AlphaFoldDB" id="A0A5G2QA21"/>
<evidence type="ECO:0000313" key="3">
    <source>
        <dbReference type="Proteomes" id="UP000008227"/>
    </source>
</evidence>
<reference evidence="2" key="3">
    <citation type="submission" date="2025-08" db="UniProtKB">
        <authorList>
            <consortium name="Ensembl"/>
        </authorList>
    </citation>
    <scope>IDENTIFICATION</scope>
</reference>
<gene>
    <name evidence="2 4" type="primary">MARS1</name>
</gene>
<reference evidence="3" key="1">
    <citation type="submission" date="2009-11" db="EMBL/GenBank/DDBJ databases">
        <authorList>
            <consortium name="Porcine genome sequencing project"/>
        </authorList>
    </citation>
    <scope>NUCLEOTIDE SEQUENCE [LARGE SCALE GENOMIC DNA]</scope>
    <source>
        <strain evidence="3">Duroc</strain>
    </source>
</reference>
<sequence length="145" mass="16255">MMGEIVYFRNPGPGNSFSRNSISRRAARQSLIPLAGDRFRLHQRGTHGEMRLFVSEGAPGSLPVLAAAGRAQGRVELLISTVGPEECVVPFLTRPKVPVLQLDSGNYLFSASAICRYFFLLSGWEQDDLTNQWLEWEATELQRSW</sequence>
<dbReference type="GeneTree" id="ENSGT00550000075017"/>
<reference evidence="2" key="2">
    <citation type="journal article" date="2020" name="Gigascience">
        <title>An improved pig reference genome sequence to enable pig genetics and genomics research.</title>
        <authorList>
            <person name="Warr A."/>
            <person name="Affara N."/>
            <person name="Aken B."/>
            <person name="Beiki H."/>
            <person name="Bickhart D.M."/>
            <person name="Billis K."/>
            <person name="Chow W."/>
            <person name="Eory L."/>
            <person name="Finlayson H.A."/>
            <person name="Flicek P."/>
            <person name="Giron C.G."/>
            <person name="Griffin D.K."/>
            <person name="Hall R."/>
            <person name="Hannum G."/>
            <person name="Hourlier T."/>
            <person name="Howe K."/>
            <person name="Hume D.A."/>
            <person name="Izuogu O."/>
            <person name="Kim K."/>
            <person name="Koren S."/>
            <person name="Liu H."/>
            <person name="Manchanda N."/>
            <person name="Martin F.J."/>
            <person name="Nonneman D.J."/>
            <person name="O'Connor R.E."/>
            <person name="Phillippy A.M."/>
            <person name="Rohrer G.A."/>
            <person name="Rosen B.D."/>
            <person name="Rund L.A."/>
            <person name="Sargent C.A."/>
            <person name="Schook L.B."/>
            <person name="Schroeder S.G."/>
            <person name="Schwartz A.S."/>
            <person name="Skinner B.M."/>
            <person name="Talbot R."/>
            <person name="Tseng E."/>
            <person name="Tuggle C.K."/>
            <person name="Watson M."/>
            <person name="Smith T.P.L."/>
            <person name="Archibald A.L."/>
        </authorList>
    </citation>
    <scope>NUCLEOTIDE SEQUENCE [LARGE SCALE GENOMIC DNA]</scope>
    <source>
        <strain evidence="2">Duroc</strain>
    </source>
</reference>
<dbReference type="Ensembl" id="ENSSSCT00000076315.2">
    <property type="protein sequence ID" value="ENSSSCP00000060825.2"/>
    <property type="gene ID" value="ENSSSCG00000023318.4"/>
</dbReference>
<dbReference type="Proteomes" id="UP000008227">
    <property type="component" value="Chromosome 5"/>
</dbReference>
<name>A0A5G2QA21_PIG</name>
<dbReference type="ExpressionAtlas" id="A0A5G2QA21">
    <property type="expression patterns" value="baseline and differential"/>
</dbReference>
<evidence type="ECO:0007829" key="5">
    <source>
        <dbReference type="PeptideAtlas" id="A0A5G2QA21"/>
    </source>
</evidence>
<reference evidence="2" key="4">
    <citation type="submission" date="2025-09" db="UniProtKB">
        <authorList>
            <consortium name="Ensembl"/>
        </authorList>
    </citation>
    <scope>IDENTIFICATION</scope>
</reference>
<dbReference type="Gene3D" id="3.40.30.10">
    <property type="entry name" value="Glutaredoxin"/>
    <property type="match status" value="1"/>
</dbReference>
<organism evidence="2 3">
    <name type="scientific">Sus scrofa</name>
    <name type="common">Pig</name>
    <dbReference type="NCBI Taxonomy" id="9823"/>
    <lineage>
        <taxon>Eukaryota</taxon>
        <taxon>Metazoa</taxon>
        <taxon>Chordata</taxon>
        <taxon>Craniata</taxon>
        <taxon>Vertebrata</taxon>
        <taxon>Euteleostomi</taxon>
        <taxon>Mammalia</taxon>
        <taxon>Eutheria</taxon>
        <taxon>Laurasiatheria</taxon>
        <taxon>Artiodactyla</taxon>
        <taxon>Suina</taxon>
        <taxon>Suidae</taxon>
        <taxon>Sus</taxon>
    </lineage>
</organism>
<evidence type="ECO:0000313" key="4">
    <source>
        <dbReference type="VGNC" id="VGNC:90028"/>
    </source>
</evidence>
<protein>
    <submittedName>
        <fullName evidence="2">Methionyl-tRNA synthetase 1</fullName>
    </submittedName>
</protein>
<dbReference type="Pfam" id="PF18485">
    <property type="entry name" value="GST_N_5"/>
    <property type="match status" value="1"/>
</dbReference>
<proteinExistence type="evidence at protein level"/>